<organism evidence="4">
    <name type="scientific">Caligus rogercresseyi</name>
    <name type="common">Sea louse</name>
    <dbReference type="NCBI Taxonomy" id="217165"/>
    <lineage>
        <taxon>Eukaryota</taxon>
        <taxon>Metazoa</taxon>
        <taxon>Ecdysozoa</taxon>
        <taxon>Arthropoda</taxon>
        <taxon>Crustacea</taxon>
        <taxon>Multicrustacea</taxon>
        <taxon>Hexanauplia</taxon>
        <taxon>Copepoda</taxon>
        <taxon>Siphonostomatoida</taxon>
        <taxon>Caligidae</taxon>
        <taxon>Caligus</taxon>
    </lineage>
</organism>
<evidence type="ECO:0000256" key="2">
    <source>
        <dbReference type="SAM" id="SignalP"/>
    </source>
</evidence>
<comment type="similarity">
    <text evidence="1">Belongs to the sulfatase-modifying factor family.</text>
</comment>
<dbReference type="GO" id="GO:0120147">
    <property type="term" value="F:formylglycine-generating oxidase activity"/>
    <property type="evidence" value="ECO:0007669"/>
    <property type="project" value="TreeGrafter"/>
</dbReference>
<feature type="domain" description="Sulfatase-modifying factor enzyme-like" evidence="3">
    <location>
        <begin position="47"/>
        <end position="305"/>
    </location>
</feature>
<dbReference type="PANTHER" id="PTHR23150">
    <property type="entry name" value="SULFATASE MODIFYING FACTOR 1, 2"/>
    <property type="match status" value="1"/>
</dbReference>
<dbReference type="InterPro" id="IPR016187">
    <property type="entry name" value="CTDL_fold"/>
</dbReference>
<feature type="signal peptide" evidence="2">
    <location>
        <begin position="1"/>
        <end position="24"/>
    </location>
</feature>
<dbReference type="InterPro" id="IPR051043">
    <property type="entry name" value="Sulfatase_Mod_Factor_Kinase"/>
</dbReference>
<dbReference type="GO" id="GO:0005783">
    <property type="term" value="C:endoplasmic reticulum"/>
    <property type="evidence" value="ECO:0007669"/>
    <property type="project" value="TreeGrafter"/>
</dbReference>
<keyword evidence="2" id="KW-0732">Signal</keyword>
<proteinExistence type="evidence at transcript level"/>
<evidence type="ECO:0000259" key="3">
    <source>
        <dbReference type="Pfam" id="PF03781"/>
    </source>
</evidence>
<sequence>MQLLLHVPTAIIILLVAILRTISSQSCDSSPSLSGTVPSQGSCSFTSPVFIAGGTFNKGTNTPVFMADLEGPSTPTSVSDFLMDPTQVTNGEFEAFVRDTGYVTEAEGYGNSFVMGYFLSSEVKSSVSQSAQLAPWWLKVPGASWREPEGPGSDFKGDHPVVHVSWNDANHYCDWAGKRLPSEAEWEYACRSGKEDRLFPWGNKWSPKGQALANIWTGDFPSQNDALDGYASTNPVGFYPPNAYGLYDMIGNVWEWTSDVWRGKSRVKKGGSFMCHKSHCYRYRCAARSQNTEDTSAHNLGFRCVSDVMHLDL</sequence>
<name>C1BMU9_CALRO</name>
<dbReference type="Gene3D" id="3.90.1580.10">
    <property type="entry name" value="paralog of FGE (formylglycine-generating enzyme)"/>
    <property type="match status" value="1"/>
</dbReference>
<reference evidence="4" key="1">
    <citation type="submission" date="2009-03" db="EMBL/GenBank/DDBJ databases">
        <title>Caligus rogercresseyi ESTs and full-length cDNAs.</title>
        <authorList>
            <person name="Yasuike M."/>
            <person name="von Schalburg K."/>
            <person name="Cooper G."/>
            <person name="Leong J."/>
            <person name="Jones S.R.M."/>
            <person name="Koop B.F."/>
        </authorList>
    </citation>
    <scope>NUCLEOTIDE SEQUENCE</scope>
    <source>
        <tissue evidence="4">Whole tissue</tissue>
    </source>
</reference>
<accession>C1BMU9</accession>
<feature type="chain" id="PRO_5002907319" evidence="2">
    <location>
        <begin position="25"/>
        <end position="313"/>
    </location>
</feature>
<dbReference type="InterPro" id="IPR005532">
    <property type="entry name" value="SUMF_dom"/>
</dbReference>
<gene>
    <name evidence="4" type="primary">SUMF1</name>
</gene>
<dbReference type="SUPFAM" id="SSF56436">
    <property type="entry name" value="C-type lectin-like"/>
    <property type="match status" value="1"/>
</dbReference>
<dbReference type="AlphaFoldDB" id="C1BMU9"/>
<protein>
    <submittedName>
        <fullName evidence="4">Sulfatase-modifying factor 1</fullName>
    </submittedName>
</protein>
<dbReference type="EMBL" id="BT075928">
    <property type="protein sequence ID" value="ACO10352.1"/>
    <property type="molecule type" value="mRNA"/>
</dbReference>
<dbReference type="InterPro" id="IPR042095">
    <property type="entry name" value="SUMF_sf"/>
</dbReference>
<dbReference type="Pfam" id="PF03781">
    <property type="entry name" value="FGE-sulfatase"/>
    <property type="match status" value="1"/>
</dbReference>
<evidence type="ECO:0000313" key="4">
    <source>
        <dbReference type="EMBL" id="ACO10352.1"/>
    </source>
</evidence>
<evidence type="ECO:0000256" key="1">
    <source>
        <dbReference type="ARBA" id="ARBA00005310"/>
    </source>
</evidence>
<dbReference type="PANTHER" id="PTHR23150:SF19">
    <property type="entry name" value="FORMYLGLYCINE-GENERATING ENZYME"/>
    <property type="match status" value="1"/>
</dbReference>